<keyword evidence="1" id="KW-0488">Methylation</keyword>
<keyword evidence="3" id="KW-1185">Reference proteome</keyword>
<reference evidence="2" key="2">
    <citation type="submission" date="2020-09" db="EMBL/GenBank/DDBJ databases">
        <authorList>
            <person name="Sun Q."/>
            <person name="Zhou Y."/>
        </authorList>
    </citation>
    <scope>NUCLEOTIDE SEQUENCE</scope>
    <source>
        <strain evidence="2">CGMCC 1.10998</strain>
    </source>
</reference>
<gene>
    <name evidence="2" type="primary">pulG</name>
    <name evidence="2" type="ORF">GCM10011396_38100</name>
</gene>
<accession>A0A916XML1</accession>
<dbReference type="GO" id="GO:0015627">
    <property type="term" value="C:type II protein secretion system complex"/>
    <property type="evidence" value="ECO:0007669"/>
    <property type="project" value="InterPro"/>
</dbReference>
<comment type="caution">
    <text evidence="2">The sequence shown here is derived from an EMBL/GenBank/DDBJ whole genome shotgun (WGS) entry which is preliminary data.</text>
</comment>
<dbReference type="InterPro" id="IPR012902">
    <property type="entry name" value="N_methyl_site"/>
</dbReference>
<dbReference type="SUPFAM" id="SSF54523">
    <property type="entry name" value="Pili subunits"/>
    <property type="match status" value="1"/>
</dbReference>
<evidence type="ECO:0000256" key="1">
    <source>
        <dbReference type="ARBA" id="ARBA00022481"/>
    </source>
</evidence>
<dbReference type="PRINTS" id="PR00813">
    <property type="entry name" value="BCTERIALGSPG"/>
</dbReference>
<dbReference type="InterPro" id="IPR000983">
    <property type="entry name" value="Bac_GSPG_pilin"/>
</dbReference>
<sequence>MSAEMRKGRGFTMIELLVALAIVATILSLAAPRYFNNIDKTKESVLREDLYILRDAIDKFYSDKNKYPNLLDDLVTEKYLRNIPVDPFTQSSHSWVVVPPTDPTLGAVFDVHSSAPNKARDGTWYKDW</sequence>
<organism evidence="2 3">
    <name type="scientific">Undibacterium terreum</name>
    <dbReference type="NCBI Taxonomy" id="1224302"/>
    <lineage>
        <taxon>Bacteria</taxon>
        <taxon>Pseudomonadati</taxon>
        <taxon>Pseudomonadota</taxon>
        <taxon>Betaproteobacteria</taxon>
        <taxon>Burkholderiales</taxon>
        <taxon>Oxalobacteraceae</taxon>
        <taxon>Undibacterium</taxon>
    </lineage>
</organism>
<dbReference type="InterPro" id="IPR045584">
    <property type="entry name" value="Pilin-like"/>
</dbReference>
<evidence type="ECO:0000313" key="2">
    <source>
        <dbReference type="EMBL" id="GGC87209.1"/>
    </source>
</evidence>
<protein>
    <submittedName>
        <fullName evidence="2">Type II secretion system pseudopilin PulG</fullName>
    </submittedName>
</protein>
<dbReference type="Proteomes" id="UP000637423">
    <property type="component" value="Unassembled WGS sequence"/>
</dbReference>
<dbReference type="NCBIfam" id="TIGR02532">
    <property type="entry name" value="IV_pilin_GFxxxE"/>
    <property type="match status" value="1"/>
</dbReference>
<dbReference type="AlphaFoldDB" id="A0A916XML1"/>
<reference evidence="2" key="1">
    <citation type="journal article" date="2014" name="Int. J. Syst. Evol. Microbiol.">
        <title>Complete genome sequence of Corynebacterium casei LMG S-19264T (=DSM 44701T), isolated from a smear-ripened cheese.</title>
        <authorList>
            <consortium name="US DOE Joint Genome Institute (JGI-PGF)"/>
            <person name="Walter F."/>
            <person name="Albersmeier A."/>
            <person name="Kalinowski J."/>
            <person name="Ruckert C."/>
        </authorList>
    </citation>
    <scope>NUCLEOTIDE SEQUENCE</scope>
    <source>
        <strain evidence="2">CGMCC 1.10998</strain>
    </source>
</reference>
<proteinExistence type="predicted"/>
<name>A0A916XML1_9BURK</name>
<dbReference type="EMBL" id="BMED01000004">
    <property type="protein sequence ID" value="GGC87209.1"/>
    <property type="molecule type" value="Genomic_DNA"/>
</dbReference>
<dbReference type="GO" id="GO:0015628">
    <property type="term" value="P:protein secretion by the type II secretion system"/>
    <property type="evidence" value="ECO:0007669"/>
    <property type="project" value="InterPro"/>
</dbReference>
<evidence type="ECO:0000313" key="3">
    <source>
        <dbReference type="Proteomes" id="UP000637423"/>
    </source>
</evidence>
<dbReference type="Gene3D" id="3.30.700.10">
    <property type="entry name" value="Glycoprotein, Type 4 Pilin"/>
    <property type="match status" value="1"/>
</dbReference>
<dbReference type="Pfam" id="PF07963">
    <property type="entry name" value="N_methyl"/>
    <property type="match status" value="1"/>
</dbReference>
<dbReference type="RefSeq" id="WP_229751229.1">
    <property type="nucleotide sequence ID" value="NZ_BMED01000004.1"/>
</dbReference>